<comment type="caution">
    <text evidence="1">The sequence shown here is derived from an EMBL/GenBank/DDBJ whole genome shotgun (WGS) entry which is preliminary data.</text>
</comment>
<dbReference type="Proteomes" id="UP000217083">
    <property type="component" value="Unassembled WGS sequence"/>
</dbReference>
<accession>A0A263BX87</accession>
<dbReference type="RefSeq" id="WP_094921050.1">
    <property type="nucleotide sequence ID" value="NZ_NPIA01000001.1"/>
</dbReference>
<evidence type="ECO:0000313" key="2">
    <source>
        <dbReference type="Proteomes" id="UP000217083"/>
    </source>
</evidence>
<proteinExistence type="predicted"/>
<sequence>MRNLLIMFSTAVILFSSVGCTEKSNVEEENEQISVNTNEQEQSEQTNKHPSELAFEFMKANMSLGIDKQAVTGLLGTNFKEIQSEDGVIWRYNVGADTYVSDDLSLVTKSDYDAIKNGEINVIVFINWKKDLVDSYSIYYFERDLNIINEYVVSADGETAKQVTN</sequence>
<protein>
    <recommendedName>
        <fullName evidence="3">Lipoprotein</fullName>
    </recommendedName>
</protein>
<reference evidence="2" key="1">
    <citation type="submission" date="2017-08" db="EMBL/GenBank/DDBJ databases">
        <authorList>
            <person name="Huang Z."/>
        </authorList>
    </citation>
    <scope>NUCLEOTIDE SEQUENCE [LARGE SCALE GENOMIC DNA]</scope>
    <source>
        <strain evidence="2">SA5d-4</strain>
    </source>
</reference>
<organism evidence="1 2">
    <name type="scientific">Lottiidibacillus patelloidae</name>
    <dbReference type="NCBI Taxonomy" id="2670334"/>
    <lineage>
        <taxon>Bacteria</taxon>
        <taxon>Bacillati</taxon>
        <taxon>Bacillota</taxon>
        <taxon>Bacilli</taxon>
        <taxon>Bacillales</taxon>
        <taxon>Bacillaceae</taxon>
        <taxon>Lottiidibacillus</taxon>
    </lineage>
</organism>
<name>A0A263BX87_9BACI</name>
<reference evidence="1 2" key="2">
    <citation type="submission" date="2017-09" db="EMBL/GenBank/DDBJ databases">
        <title>Bacillus patelloidae sp. nov., isolated from the intestinal tract of a marine limpet.</title>
        <authorList>
            <person name="Liu R."/>
            <person name="Dong C."/>
            <person name="Shao Z."/>
        </authorList>
    </citation>
    <scope>NUCLEOTIDE SEQUENCE [LARGE SCALE GENOMIC DNA]</scope>
    <source>
        <strain evidence="1 2">SA5d-4</strain>
    </source>
</reference>
<keyword evidence="2" id="KW-1185">Reference proteome</keyword>
<dbReference type="AlphaFoldDB" id="A0A263BX87"/>
<evidence type="ECO:0008006" key="3">
    <source>
        <dbReference type="Google" id="ProtNLM"/>
    </source>
</evidence>
<dbReference type="PROSITE" id="PS51257">
    <property type="entry name" value="PROKAR_LIPOPROTEIN"/>
    <property type="match status" value="1"/>
</dbReference>
<gene>
    <name evidence="1" type="ORF">CIB95_01835</name>
</gene>
<evidence type="ECO:0000313" key="1">
    <source>
        <dbReference type="EMBL" id="OZM58335.1"/>
    </source>
</evidence>
<dbReference type="EMBL" id="NPIA01000001">
    <property type="protein sequence ID" value="OZM58335.1"/>
    <property type="molecule type" value="Genomic_DNA"/>
</dbReference>